<comment type="subcellular location">
    <subcellularLocation>
        <location evidence="1 8">Cell membrane</location>
        <topology evidence="1 8">Multi-pass membrane protein</topology>
    </subcellularLocation>
</comment>
<reference evidence="11 12" key="1">
    <citation type="journal article" date="2023" name="Int. J. Syst. Evol. Microbiol.">
        <title>Arthrobacter vasquezii sp. nov., isolated from a soil sample from Union Glacier, Antarctica.</title>
        <authorList>
            <person name="Valenzuela-Ibaceta F."/>
            <person name="Carrasco V."/>
            <person name="Lagos-Moraga S."/>
            <person name="Dietz-Vargas C."/>
            <person name="Navarro C.A."/>
            <person name="Perez-Donoso J.M."/>
        </authorList>
    </citation>
    <scope>NUCLEOTIDE SEQUENCE [LARGE SCALE GENOMIC DNA]</scope>
    <source>
        <strain evidence="11 12">EH-1B-1</strain>
    </source>
</reference>
<proteinExistence type="inferred from homology"/>
<evidence type="ECO:0000256" key="1">
    <source>
        <dbReference type="ARBA" id="ARBA00004651"/>
    </source>
</evidence>
<feature type="transmembrane region" description="Helical" evidence="8">
    <location>
        <begin position="218"/>
        <end position="243"/>
    </location>
</feature>
<feature type="transmembrane region" description="Helical" evidence="8">
    <location>
        <begin position="31"/>
        <end position="54"/>
    </location>
</feature>
<evidence type="ECO:0000256" key="3">
    <source>
        <dbReference type="ARBA" id="ARBA00022448"/>
    </source>
</evidence>
<feature type="transmembrane region" description="Helical" evidence="8">
    <location>
        <begin position="93"/>
        <end position="115"/>
    </location>
</feature>
<dbReference type="PANTHER" id="PTHR42929">
    <property type="entry name" value="INNER MEMBRANE ABC TRANSPORTER PERMEASE PROTEIN YDCU-RELATED-RELATED"/>
    <property type="match status" value="1"/>
</dbReference>
<feature type="transmembrane region" description="Helical" evidence="8">
    <location>
        <begin position="274"/>
        <end position="295"/>
    </location>
</feature>
<keyword evidence="3 8" id="KW-0813">Transport</keyword>
<dbReference type="CDD" id="cd06261">
    <property type="entry name" value="TM_PBP2"/>
    <property type="match status" value="1"/>
</dbReference>
<evidence type="ECO:0000256" key="5">
    <source>
        <dbReference type="ARBA" id="ARBA00022692"/>
    </source>
</evidence>
<name>A0ABT6CQ99_9MICC</name>
<gene>
    <name evidence="11" type="ORF">P4U43_00690</name>
</gene>
<keyword evidence="7 8" id="KW-0472">Membrane</keyword>
<feature type="domain" description="ABC transmembrane type-1" evidence="10">
    <location>
        <begin position="89"/>
        <end position="295"/>
    </location>
</feature>
<protein>
    <submittedName>
        <fullName evidence="11">ABC transporter permease</fullName>
    </submittedName>
</protein>
<feature type="transmembrane region" description="Helical" evidence="8">
    <location>
        <begin position="124"/>
        <end position="147"/>
    </location>
</feature>
<evidence type="ECO:0000256" key="2">
    <source>
        <dbReference type="ARBA" id="ARBA00007069"/>
    </source>
</evidence>
<dbReference type="InterPro" id="IPR035906">
    <property type="entry name" value="MetI-like_sf"/>
</dbReference>
<evidence type="ECO:0000256" key="4">
    <source>
        <dbReference type="ARBA" id="ARBA00022475"/>
    </source>
</evidence>
<keyword evidence="4" id="KW-1003">Cell membrane</keyword>
<evidence type="ECO:0000313" key="12">
    <source>
        <dbReference type="Proteomes" id="UP001220456"/>
    </source>
</evidence>
<dbReference type="PANTHER" id="PTHR42929:SF5">
    <property type="entry name" value="ABC TRANSPORTER PERMEASE PROTEIN"/>
    <property type="match status" value="1"/>
</dbReference>
<accession>A0ABT6CQ99</accession>
<feature type="region of interest" description="Disordered" evidence="9">
    <location>
        <begin position="1"/>
        <end position="22"/>
    </location>
</feature>
<evidence type="ECO:0000256" key="7">
    <source>
        <dbReference type="ARBA" id="ARBA00023136"/>
    </source>
</evidence>
<dbReference type="Pfam" id="PF00528">
    <property type="entry name" value="BPD_transp_1"/>
    <property type="match status" value="1"/>
</dbReference>
<dbReference type="Gene3D" id="1.10.3720.10">
    <property type="entry name" value="MetI-like"/>
    <property type="match status" value="1"/>
</dbReference>
<sequence>MSTLTQERRSPQPKGEGELERAKAARDRRTYLILLLPALLGLLVSFVFPLVYMIRMSFNRGAPDGVIEETFTFDTYVQPLTDPYYWTVTLDTFRMGVVVGLLCILVSYPIALFLARTTSRWRGILMAIAIAPLLTSAVVRTYGWMVILGTNGLVNSSLQGLGVIETPLNLANNMTGVTIGLVEIFMPYAILAMISGFGRLNTQLEEAAGSLGASRWKVFLRVTLPLSLPGILTAFLMVFVLSISTFITPRLLGGGVVQVLATEIYDQTTGLLNWPFAAALSVILLVLFGAVVALYQRVTKKLGDQ</sequence>
<dbReference type="SUPFAM" id="SSF161098">
    <property type="entry name" value="MetI-like"/>
    <property type="match status" value="1"/>
</dbReference>
<dbReference type="EMBL" id="JAROKN010000001">
    <property type="protein sequence ID" value="MDF9276304.1"/>
    <property type="molecule type" value="Genomic_DNA"/>
</dbReference>
<keyword evidence="6 8" id="KW-1133">Transmembrane helix</keyword>
<evidence type="ECO:0000313" key="11">
    <source>
        <dbReference type="EMBL" id="MDF9276304.1"/>
    </source>
</evidence>
<comment type="similarity">
    <text evidence="2">Belongs to the binding-protein-dependent transport system permease family. CysTW subfamily.</text>
</comment>
<keyword evidence="12" id="KW-1185">Reference proteome</keyword>
<dbReference type="PROSITE" id="PS50928">
    <property type="entry name" value="ABC_TM1"/>
    <property type="match status" value="1"/>
</dbReference>
<dbReference type="Proteomes" id="UP001220456">
    <property type="component" value="Unassembled WGS sequence"/>
</dbReference>
<dbReference type="InterPro" id="IPR000515">
    <property type="entry name" value="MetI-like"/>
</dbReference>
<evidence type="ECO:0000256" key="9">
    <source>
        <dbReference type="SAM" id="MobiDB-lite"/>
    </source>
</evidence>
<evidence type="ECO:0000259" key="10">
    <source>
        <dbReference type="PROSITE" id="PS50928"/>
    </source>
</evidence>
<keyword evidence="5 8" id="KW-0812">Transmembrane</keyword>
<organism evidence="11 12">
    <name type="scientific">Arthrobacter vasquezii</name>
    <dbReference type="NCBI Taxonomy" id="2977629"/>
    <lineage>
        <taxon>Bacteria</taxon>
        <taxon>Bacillati</taxon>
        <taxon>Actinomycetota</taxon>
        <taxon>Actinomycetes</taxon>
        <taxon>Micrococcales</taxon>
        <taxon>Micrococcaceae</taxon>
        <taxon>Arthrobacter</taxon>
    </lineage>
</organism>
<evidence type="ECO:0000256" key="6">
    <source>
        <dbReference type="ARBA" id="ARBA00022989"/>
    </source>
</evidence>
<comment type="caution">
    <text evidence="11">The sequence shown here is derived from an EMBL/GenBank/DDBJ whole genome shotgun (WGS) entry which is preliminary data.</text>
</comment>
<dbReference type="RefSeq" id="WP_277357002.1">
    <property type="nucleotide sequence ID" value="NZ_JAROKN010000001.1"/>
</dbReference>
<evidence type="ECO:0000256" key="8">
    <source>
        <dbReference type="RuleBase" id="RU363032"/>
    </source>
</evidence>
<feature type="transmembrane region" description="Helical" evidence="8">
    <location>
        <begin position="177"/>
        <end position="197"/>
    </location>
</feature>